<dbReference type="GO" id="GO:0005737">
    <property type="term" value="C:cytoplasm"/>
    <property type="evidence" value="ECO:0007669"/>
    <property type="project" value="UniProtKB-SubCell"/>
</dbReference>
<evidence type="ECO:0000313" key="4">
    <source>
        <dbReference type="EMBL" id="OLL27087.1"/>
    </source>
</evidence>
<dbReference type="OrthoDB" id="5574718at2759"/>
<dbReference type="InterPro" id="IPR016024">
    <property type="entry name" value="ARM-type_fold"/>
</dbReference>
<comment type="subcellular location">
    <subcellularLocation>
        <location evidence="1">Cytoplasm</location>
    </subcellularLocation>
</comment>
<evidence type="ECO:0000256" key="2">
    <source>
        <dbReference type="ARBA" id="ARBA00022490"/>
    </source>
</evidence>
<gene>
    <name evidence="4" type="ORF">NEOLI_000800</name>
</gene>
<dbReference type="GO" id="GO:0051879">
    <property type="term" value="F:Hsp90 protein binding"/>
    <property type="evidence" value="ECO:0007669"/>
    <property type="project" value="TreeGrafter"/>
</dbReference>
<dbReference type="Gene3D" id="1.25.10.10">
    <property type="entry name" value="Leucine-rich Repeat Variant"/>
    <property type="match status" value="1"/>
</dbReference>
<keyword evidence="2" id="KW-0963">Cytoplasm</keyword>
<protein>
    <submittedName>
        <fullName evidence="4">Ring assembly protein 3</fullName>
    </submittedName>
</protein>
<dbReference type="PANTHER" id="PTHR45994:SF1">
    <property type="entry name" value="FI21225P1"/>
    <property type="match status" value="1"/>
</dbReference>
<proteinExistence type="predicted"/>
<evidence type="ECO:0000256" key="1">
    <source>
        <dbReference type="ARBA" id="ARBA00004496"/>
    </source>
</evidence>
<comment type="caution">
    <text evidence="4">The sequence shown here is derived from an EMBL/GenBank/DDBJ whole genome shotgun (WGS) entry which is preliminary data.</text>
</comment>
<dbReference type="STRING" id="1198029.A0A1U7LWP0"/>
<sequence length="821" mass="91711">MNTTQGEDAETPSSQFNSTVTLQDRKSSLLYKAKILAGDIGSRTEALDCIREAAALAPGDSEVASALREFENASKLGYDISANDFITETINRTDINYLKYLRNKSIRERFLAEGIAERIREKLKSDSHRQRAIELMKAFSVLESKILDQFSQNLNADDICLLATVETGIELFPDLAEKIKDWPSPDHRSDILKSIIATLSGLLPNVEDNKKKKILHSLARLIAQFDITVHLAKDHVWSILICLDRRKPEQIKSLATIVIAKLVEKLKQTDRTSLCVSFFSDYFSSAWNERDAESMVTVLSSFTVLFQIDMQIASNIYEHEKLLENANDLLLNPNIQVKRAALDLYRNAVSQARLRAEFSSRSTPLLQSLQEDSDPEIRISTCVLIIKAYQGLKGSDNPFSMDELASRLQFSITKDGPFYRLAIEGLAFASADPLLKDLVSKDQSFLAALVELIKLHPADGPMVLGALTIFSNISRYSVKKTEEEQQVERLRKAALRKNFEMELLPESDAQVKQRCLHVLHAGIVPVLGLILKNFSPTFRHLVAEILHSLSSTPENRGPLVQQGVLKTLVKLLGQKQNKEENDLRVITSQTIAKIHISLSPRITNSSCPAETAIKCLADLLNNNELSQIVHFESLVALTNLASEDDNNRDSIAEQTWSQIEMMLLNDNHMIQRASAELICNLVVSHSIAVTKYIDGSSTSNNRLKLLLVLTDVEDYPTRRAVGGILGTLTGYEAICDSIVDQNLDAILRPFDDKADEMLLRGFVCLLNIICNTTKEKDLFSFLTTTASSSKILKASQSTKNEGVLQVVGKVTKELKRRKIIQ</sequence>
<dbReference type="SUPFAM" id="SSF48371">
    <property type="entry name" value="ARM repeat"/>
    <property type="match status" value="1"/>
</dbReference>
<reference evidence="4 5" key="1">
    <citation type="submission" date="2016-04" db="EMBL/GenBank/DDBJ databases">
        <title>Evolutionary innovation and constraint leading to complex multicellularity in the Ascomycota.</title>
        <authorList>
            <person name="Cisse O."/>
            <person name="Nguyen A."/>
            <person name="Hewitt D.A."/>
            <person name="Jedd G."/>
            <person name="Stajich J.E."/>
        </authorList>
    </citation>
    <scope>NUCLEOTIDE SEQUENCE [LARGE SCALE GENOMIC DNA]</scope>
    <source>
        <strain evidence="4 5">DAH-3</strain>
    </source>
</reference>
<dbReference type="PANTHER" id="PTHR45994">
    <property type="entry name" value="FI21225P1"/>
    <property type="match status" value="1"/>
</dbReference>
<keyword evidence="5" id="KW-1185">Reference proteome</keyword>
<dbReference type="InterPro" id="IPR024660">
    <property type="entry name" value="UCS_central_dom"/>
</dbReference>
<dbReference type="EMBL" id="LXFE01000122">
    <property type="protein sequence ID" value="OLL27087.1"/>
    <property type="molecule type" value="Genomic_DNA"/>
</dbReference>
<evidence type="ECO:0000259" key="3">
    <source>
        <dbReference type="Pfam" id="PF11701"/>
    </source>
</evidence>
<dbReference type="AlphaFoldDB" id="A0A1U7LWP0"/>
<accession>A0A1U7LWP0</accession>
<feature type="domain" description="UNC-45/Cro1/She4 central" evidence="3">
    <location>
        <begin position="236"/>
        <end position="387"/>
    </location>
</feature>
<dbReference type="OMA" id="VCNLMTC"/>
<dbReference type="Proteomes" id="UP000186594">
    <property type="component" value="Unassembled WGS sequence"/>
</dbReference>
<dbReference type="Pfam" id="PF11701">
    <property type="entry name" value="UNC45-central"/>
    <property type="match status" value="1"/>
</dbReference>
<name>A0A1U7LWP0_NEOID</name>
<dbReference type="InterPro" id="IPR011989">
    <property type="entry name" value="ARM-like"/>
</dbReference>
<evidence type="ECO:0000313" key="5">
    <source>
        <dbReference type="Proteomes" id="UP000186594"/>
    </source>
</evidence>
<organism evidence="4 5">
    <name type="scientific">Neolecta irregularis (strain DAH-3)</name>
    <dbReference type="NCBI Taxonomy" id="1198029"/>
    <lineage>
        <taxon>Eukaryota</taxon>
        <taxon>Fungi</taxon>
        <taxon>Dikarya</taxon>
        <taxon>Ascomycota</taxon>
        <taxon>Taphrinomycotina</taxon>
        <taxon>Neolectales</taxon>
        <taxon>Neolectaceae</taxon>
        <taxon>Neolecta</taxon>
    </lineage>
</organism>